<organism evidence="3 4">
    <name type="scientific">Opisthorchis viverrini</name>
    <name type="common">Southeast Asian liver fluke</name>
    <dbReference type="NCBI Taxonomy" id="6198"/>
    <lineage>
        <taxon>Eukaryota</taxon>
        <taxon>Metazoa</taxon>
        <taxon>Spiralia</taxon>
        <taxon>Lophotrochozoa</taxon>
        <taxon>Platyhelminthes</taxon>
        <taxon>Trematoda</taxon>
        <taxon>Digenea</taxon>
        <taxon>Opisthorchiida</taxon>
        <taxon>Opisthorchiata</taxon>
        <taxon>Opisthorchiidae</taxon>
        <taxon>Opisthorchis</taxon>
    </lineage>
</organism>
<dbReference type="Proteomes" id="UP000243686">
    <property type="component" value="Unassembled WGS sequence"/>
</dbReference>
<dbReference type="InterPro" id="IPR033192">
    <property type="entry name" value="ODAD3"/>
</dbReference>
<feature type="region of interest" description="Disordered" evidence="2">
    <location>
        <begin position="1"/>
        <end position="30"/>
    </location>
</feature>
<feature type="compositionally biased region" description="Basic and acidic residues" evidence="2">
    <location>
        <begin position="12"/>
        <end position="24"/>
    </location>
</feature>
<keyword evidence="1" id="KW-0175">Coiled coil</keyword>
<feature type="coiled-coil region" evidence="1">
    <location>
        <begin position="502"/>
        <end position="545"/>
    </location>
</feature>
<reference evidence="3 4" key="1">
    <citation type="submission" date="2015-03" db="EMBL/GenBank/DDBJ databases">
        <title>Draft genome of the nematode, Opisthorchis viverrini.</title>
        <authorList>
            <person name="Mitreva M."/>
        </authorList>
    </citation>
    <scope>NUCLEOTIDE SEQUENCE [LARGE SCALE GENOMIC DNA]</scope>
    <source>
        <strain evidence="3">Khon Kaen</strain>
    </source>
</reference>
<dbReference type="PANTHER" id="PTHR46518:SF1">
    <property type="entry name" value="OUTER DYNEIN ARM-DOCKING COMPLEX SUBUNIT 3"/>
    <property type="match status" value="1"/>
</dbReference>
<feature type="non-terminal residue" evidence="3">
    <location>
        <position position="610"/>
    </location>
</feature>
<dbReference type="PANTHER" id="PTHR46518">
    <property type="entry name" value="COILED-COIL DOMAIN-CONTAINING PROTEIN 151"/>
    <property type="match status" value="1"/>
</dbReference>
<feature type="coiled-coil region" evidence="1">
    <location>
        <begin position="55"/>
        <end position="82"/>
    </location>
</feature>
<dbReference type="GO" id="GO:0036158">
    <property type="term" value="P:outer dynein arm assembly"/>
    <property type="evidence" value="ECO:0007669"/>
    <property type="project" value="InterPro"/>
</dbReference>
<name>A0A1S8X6Y7_OPIVI</name>
<dbReference type="AlphaFoldDB" id="A0A1S8X6Y7"/>
<proteinExistence type="predicted"/>
<dbReference type="GO" id="GO:0036064">
    <property type="term" value="C:ciliary basal body"/>
    <property type="evidence" value="ECO:0007669"/>
    <property type="project" value="TreeGrafter"/>
</dbReference>
<gene>
    <name evidence="3" type="ORF">X801_01695</name>
</gene>
<protein>
    <submittedName>
        <fullName evidence="3">Uncharacterized protein</fullName>
    </submittedName>
</protein>
<dbReference type="GO" id="GO:0035253">
    <property type="term" value="C:ciliary rootlet"/>
    <property type="evidence" value="ECO:0007669"/>
    <property type="project" value="TreeGrafter"/>
</dbReference>
<evidence type="ECO:0000256" key="1">
    <source>
        <dbReference type="SAM" id="Coils"/>
    </source>
</evidence>
<dbReference type="EMBL" id="KV891784">
    <property type="protein sequence ID" value="OON22406.1"/>
    <property type="molecule type" value="Genomic_DNA"/>
</dbReference>
<dbReference type="GO" id="GO:0097542">
    <property type="term" value="C:ciliary tip"/>
    <property type="evidence" value="ECO:0007669"/>
    <property type="project" value="TreeGrafter"/>
</dbReference>
<accession>A0A1S8X6Y7</accession>
<dbReference type="GO" id="GO:0003341">
    <property type="term" value="P:cilium movement"/>
    <property type="evidence" value="ECO:0007669"/>
    <property type="project" value="InterPro"/>
</dbReference>
<keyword evidence="4" id="KW-1185">Reference proteome</keyword>
<sequence>MRTGYPLHQSRRSADTMSDKRDDPISPPVNRPILEVMEEVRSKLRLLEGETKSLCENSYRSLREAKQRAHKLRENNRKLRLRIAEHDMPDEITIARVSGWKFDRQLFLPHLTTSQILDLVDGRIAKQMNQLNMLRYKTRLRQEKLSHLDTQAKLLELEWEQMKDYRVGDEVTNQAIRVLENKIDKTKIKQSEVIHIGRTYAAIKDKMQEETLTYASTADAIQYEIERCARKLQELRPIFESAISVREKTKTELQRHEELTFAQRKRREMELISMRRIVESKKDKPITHKNPLVGGRFFSPFKRLDESTKEYLDLFVQILRLEQELRKLDPEAVGDEMEEELASESQTRLNHLSRINEQLKQITGYFDLTDIVKRMEELMETGRQLERLRAQNDHRIKQLKLQSKTMEEHLALLRIAYEYAKDKLESSKLDHKAKEEESVHSRVKLRDDSKDKQQALDRINLTLEHLYKKLVLVSIFGRRDKKRPVVKEFPQNFSPVELLGKCNGLQQQLERDLEEYDISEEEERLEEALCENVRSREEYQDIVERRIPNNAVRTNAANKKGAWVGGSGTDEVDQEVLTRDAIKQRSRMIVENAKRKTTRNTNRKQFNLSI</sequence>
<evidence type="ECO:0000313" key="3">
    <source>
        <dbReference type="EMBL" id="OON22406.1"/>
    </source>
</evidence>
<evidence type="ECO:0000313" key="4">
    <source>
        <dbReference type="Proteomes" id="UP000243686"/>
    </source>
</evidence>
<evidence type="ECO:0000256" key="2">
    <source>
        <dbReference type="SAM" id="MobiDB-lite"/>
    </source>
</evidence>